<organism evidence="7 8">
    <name type="scientific">Amanita muscaria (strain Koide BX008)</name>
    <dbReference type="NCBI Taxonomy" id="946122"/>
    <lineage>
        <taxon>Eukaryota</taxon>
        <taxon>Fungi</taxon>
        <taxon>Dikarya</taxon>
        <taxon>Basidiomycota</taxon>
        <taxon>Agaricomycotina</taxon>
        <taxon>Agaricomycetes</taxon>
        <taxon>Agaricomycetidae</taxon>
        <taxon>Agaricales</taxon>
        <taxon>Pluteineae</taxon>
        <taxon>Amanitaceae</taxon>
        <taxon>Amanita</taxon>
    </lineage>
</organism>
<dbReference type="InterPro" id="IPR045298">
    <property type="entry name" value="Complex1_LYR_LYRM7"/>
</dbReference>
<dbReference type="EMBL" id="KN818228">
    <property type="protein sequence ID" value="KIL68583.1"/>
    <property type="molecule type" value="Genomic_DNA"/>
</dbReference>
<keyword evidence="8" id="KW-1185">Reference proteome</keyword>
<dbReference type="PANTHER" id="PTHR46203">
    <property type="entry name" value="PROBABLE PEPTIDE CHAIN RELEASE FACTOR C12ORF65"/>
    <property type="match status" value="1"/>
</dbReference>
<evidence type="ECO:0000259" key="6">
    <source>
        <dbReference type="Pfam" id="PF00472"/>
    </source>
</evidence>
<dbReference type="GO" id="GO:0003747">
    <property type="term" value="F:translation release factor activity"/>
    <property type="evidence" value="ECO:0007669"/>
    <property type="project" value="InterPro"/>
</dbReference>
<dbReference type="Proteomes" id="UP000054549">
    <property type="component" value="Unassembled WGS sequence"/>
</dbReference>
<protein>
    <recommendedName>
        <fullName evidence="6">Prokaryotic-type class I peptide chain release factors domain-containing protein</fullName>
    </recommendedName>
</protein>
<feature type="compositionally biased region" description="Basic and acidic residues" evidence="5">
    <location>
        <begin position="231"/>
        <end position="240"/>
    </location>
</feature>
<feature type="region of interest" description="Disordered" evidence="5">
    <location>
        <begin position="225"/>
        <end position="258"/>
    </location>
</feature>
<evidence type="ECO:0000256" key="3">
    <source>
        <dbReference type="ARBA" id="ARBA00022946"/>
    </source>
</evidence>
<dbReference type="AlphaFoldDB" id="A0A0C2XHZ8"/>
<name>A0A0C2XHZ8_AMAMK</name>
<dbReference type="OrthoDB" id="277888at2759"/>
<dbReference type="GO" id="GO:0032543">
    <property type="term" value="P:mitochondrial translation"/>
    <property type="evidence" value="ECO:0007669"/>
    <property type="project" value="UniProtKB-ARBA"/>
</dbReference>
<reference evidence="7 8" key="1">
    <citation type="submission" date="2014-04" db="EMBL/GenBank/DDBJ databases">
        <title>Evolutionary Origins and Diversification of the Mycorrhizal Mutualists.</title>
        <authorList>
            <consortium name="DOE Joint Genome Institute"/>
            <consortium name="Mycorrhizal Genomics Consortium"/>
            <person name="Kohler A."/>
            <person name="Kuo A."/>
            <person name="Nagy L.G."/>
            <person name="Floudas D."/>
            <person name="Copeland A."/>
            <person name="Barry K.W."/>
            <person name="Cichocki N."/>
            <person name="Veneault-Fourrey C."/>
            <person name="LaButti K."/>
            <person name="Lindquist E.A."/>
            <person name="Lipzen A."/>
            <person name="Lundell T."/>
            <person name="Morin E."/>
            <person name="Murat C."/>
            <person name="Riley R."/>
            <person name="Ohm R."/>
            <person name="Sun H."/>
            <person name="Tunlid A."/>
            <person name="Henrissat B."/>
            <person name="Grigoriev I.V."/>
            <person name="Hibbett D.S."/>
            <person name="Martin F."/>
        </authorList>
    </citation>
    <scope>NUCLEOTIDE SEQUENCE [LARGE SCALE GENOMIC DNA]</scope>
    <source>
        <strain evidence="7 8">Koide BX008</strain>
    </source>
</reference>
<feature type="compositionally biased region" description="Basic residues" evidence="5">
    <location>
        <begin position="241"/>
        <end position="250"/>
    </location>
</feature>
<dbReference type="InterPro" id="IPR000352">
    <property type="entry name" value="Pep_chain_release_fac_I"/>
</dbReference>
<dbReference type="CDD" id="cd20267">
    <property type="entry name" value="Complex1_LYR_LYRM7"/>
    <property type="match status" value="1"/>
</dbReference>
<dbReference type="SUPFAM" id="SSF75620">
    <property type="entry name" value="Release factor"/>
    <property type="match status" value="1"/>
</dbReference>
<dbReference type="InterPro" id="IPR052405">
    <property type="entry name" value="Mito_Transl_Release_Factor"/>
</dbReference>
<dbReference type="Pfam" id="PF00472">
    <property type="entry name" value="RF-1"/>
    <property type="match status" value="1"/>
</dbReference>
<proteinExistence type="inferred from homology"/>
<dbReference type="PANTHER" id="PTHR46203:SF1">
    <property type="entry name" value="MITOCHONDRIAL TRANSLATION RELEASE FACTOR IN RESCUE"/>
    <property type="match status" value="1"/>
</dbReference>
<evidence type="ECO:0000256" key="4">
    <source>
        <dbReference type="ARBA" id="ARBA00023128"/>
    </source>
</evidence>
<evidence type="ECO:0000313" key="8">
    <source>
        <dbReference type="Proteomes" id="UP000054549"/>
    </source>
</evidence>
<feature type="domain" description="Prokaryotic-type class I peptide chain release factors" evidence="6">
    <location>
        <begin position="157"/>
        <end position="249"/>
    </location>
</feature>
<dbReference type="STRING" id="946122.A0A0C2XHZ8"/>
<evidence type="ECO:0000256" key="1">
    <source>
        <dbReference type="ARBA" id="ARBA00004173"/>
    </source>
</evidence>
<sequence>MSVIQLPRAAARSVYRDLYRAASSTFKGDGTVLKAFRHKMRQDALAGREITEPGQYEQQVQLARDIAVILRKNVVQGVKEGSHSGIETWKLAIRPETELGSNDSIKNPPAVDSISCRSAKKRERAANPGTSPHPHVPIYYSALKKAHKERRVPILLEEDIEETFVRVLLGSGPGGQSINKTENNVQLLHKPTGIRVSCQETRSLSTNRKLARRLILERLDRLDNPGLTKNDLGKARQRERERRRRKKAKKKELQKTDI</sequence>
<dbReference type="GO" id="GO:0034551">
    <property type="term" value="P:mitochondrial respiratory chain complex III assembly"/>
    <property type="evidence" value="ECO:0007669"/>
    <property type="project" value="InterPro"/>
</dbReference>
<dbReference type="Gene3D" id="3.30.160.20">
    <property type="match status" value="1"/>
</dbReference>
<evidence type="ECO:0000256" key="2">
    <source>
        <dbReference type="ARBA" id="ARBA00010835"/>
    </source>
</evidence>
<dbReference type="GO" id="GO:0005739">
    <property type="term" value="C:mitochondrion"/>
    <property type="evidence" value="ECO:0007669"/>
    <property type="project" value="UniProtKB-SubCell"/>
</dbReference>
<dbReference type="HOGENOM" id="CLU_1015846_0_0_1"/>
<dbReference type="InParanoid" id="A0A0C2XHZ8"/>
<dbReference type="InterPro" id="IPR045853">
    <property type="entry name" value="Pep_chain_release_fac_I_sf"/>
</dbReference>
<accession>A0A0C2XHZ8</accession>
<evidence type="ECO:0000313" key="7">
    <source>
        <dbReference type="EMBL" id="KIL68583.1"/>
    </source>
</evidence>
<comment type="subcellular location">
    <subcellularLocation>
        <location evidence="1">Mitochondrion</location>
    </subcellularLocation>
</comment>
<evidence type="ECO:0000256" key="5">
    <source>
        <dbReference type="SAM" id="MobiDB-lite"/>
    </source>
</evidence>
<comment type="similarity">
    <text evidence="2">Belongs to the prokaryotic/mitochondrial release factor family.</text>
</comment>
<gene>
    <name evidence="7" type="ORF">M378DRAFT_8634</name>
</gene>
<keyword evidence="4" id="KW-0496">Mitochondrion</keyword>
<keyword evidence="3" id="KW-0809">Transit peptide</keyword>